<keyword evidence="8" id="KW-0804">Transcription</keyword>
<keyword evidence="5" id="KW-0597">Phosphoprotein</keyword>
<feature type="compositionally biased region" description="Polar residues" evidence="10">
    <location>
        <begin position="142"/>
        <end position="152"/>
    </location>
</feature>
<evidence type="ECO:0000256" key="7">
    <source>
        <dbReference type="ARBA" id="ARBA00023015"/>
    </source>
</evidence>
<evidence type="ECO:0000313" key="12">
    <source>
        <dbReference type="EMBL" id="SPC81477.1"/>
    </source>
</evidence>
<name>A0A2N9ERN5_FAGSY</name>
<comment type="subcellular location">
    <subcellularLocation>
        <location evidence="2">Cytoplasm</location>
    </subcellularLocation>
    <subcellularLocation>
        <location evidence="1">Nucleus</location>
    </subcellularLocation>
</comment>
<dbReference type="PANTHER" id="PTHR31169:SF8">
    <property type="entry name" value="ZINC-FINGER DOMAIN OF MONOAMINE-OXIDASE A REPRESSOR R1 PROTEIN"/>
    <property type="match status" value="1"/>
</dbReference>
<accession>A0A2N9ERN5</accession>
<dbReference type="GO" id="GO:0005634">
    <property type="term" value="C:nucleus"/>
    <property type="evidence" value="ECO:0007669"/>
    <property type="project" value="UniProtKB-SubCell"/>
</dbReference>
<sequence length="334" mass="37354">MSLRRMAKLSAISALESALSGIGSTIPRTARPVTRYGEKAEEVEMLDDWKCPRCRGVCNCSFCMKKRGHRPTGKIVQKARNAGYSSVSDMLNVKVHDNLGHEMVVENMGFSLKNLVASSKGTEVFSLRIWRKANYFDGKTDANLNSQKSTPNSDEKKSKKLKWEALKEICSRSRDDGAQTKESRTKKPKISGEVSLKEFITNGMDNGVLYKKKNLKTCVSKDIPLSPIKLEEIKEEKDAETQNDNARAQPKEVPVSCKVRKGTMNLEDKEFEADIPSPQGASLMTVADIDLSPEDVEHALQFLEFCASFGKIECMIIIYCGHLNSLAWISDECW</sequence>
<dbReference type="InterPro" id="IPR018866">
    <property type="entry name" value="Znf-4CXXC_R1"/>
</dbReference>
<keyword evidence="7" id="KW-0805">Transcription regulation</keyword>
<dbReference type="EMBL" id="OIVN01000517">
    <property type="protein sequence ID" value="SPC81477.1"/>
    <property type="molecule type" value="Genomic_DNA"/>
</dbReference>
<dbReference type="GO" id="GO:0006355">
    <property type="term" value="P:regulation of DNA-templated transcription"/>
    <property type="evidence" value="ECO:0007669"/>
    <property type="project" value="InterPro"/>
</dbReference>
<dbReference type="InterPro" id="IPR040221">
    <property type="entry name" value="CDCA7/CDA7L"/>
</dbReference>
<dbReference type="PANTHER" id="PTHR31169">
    <property type="entry name" value="OS05G0300700 PROTEIN"/>
    <property type="match status" value="1"/>
</dbReference>
<evidence type="ECO:0000256" key="4">
    <source>
        <dbReference type="ARBA" id="ARBA00022499"/>
    </source>
</evidence>
<keyword evidence="4" id="KW-1017">Isopeptide bond</keyword>
<keyword evidence="6" id="KW-0832">Ubl conjugation</keyword>
<feature type="region of interest" description="Disordered" evidence="10">
    <location>
        <begin position="141"/>
        <end position="160"/>
    </location>
</feature>
<keyword evidence="3" id="KW-0963">Cytoplasm</keyword>
<evidence type="ECO:0000256" key="6">
    <source>
        <dbReference type="ARBA" id="ARBA00022843"/>
    </source>
</evidence>
<evidence type="ECO:0000256" key="3">
    <source>
        <dbReference type="ARBA" id="ARBA00022490"/>
    </source>
</evidence>
<dbReference type="GO" id="GO:0005737">
    <property type="term" value="C:cytoplasm"/>
    <property type="evidence" value="ECO:0007669"/>
    <property type="project" value="UniProtKB-SubCell"/>
</dbReference>
<feature type="domain" description="Zinc-finger" evidence="11">
    <location>
        <begin position="34"/>
        <end position="91"/>
    </location>
</feature>
<evidence type="ECO:0000256" key="8">
    <source>
        <dbReference type="ARBA" id="ARBA00023163"/>
    </source>
</evidence>
<evidence type="ECO:0000256" key="10">
    <source>
        <dbReference type="SAM" id="MobiDB-lite"/>
    </source>
</evidence>
<keyword evidence="9" id="KW-0539">Nucleus</keyword>
<evidence type="ECO:0000256" key="5">
    <source>
        <dbReference type="ARBA" id="ARBA00022553"/>
    </source>
</evidence>
<evidence type="ECO:0000256" key="1">
    <source>
        <dbReference type="ARBA" id="ARBA00004123"/>
    </source>
</evidence>
<reference evidence="12" key="1">
    <citation type="submission" date="2018-02" db="EMBL/GenBank/DDBJ databases">
        <authorList>
            <person name="Cohen D.B."/>
            <person name="Kent A.D."/>
        </authorList>
    </citation>
    <scope>NUCLEOTIDE SEQUENCE</scope>
</reference>
<dbReference type="Pfam" id="PF10497">
    <property type="entry name" value="zf-4CXXC_R1"/>
    <property type="match status" value="1"/>
</dbReference>
<evidence type="ECO:0000256" key="9">
    <source>
        <dbReference type="ARBA" id="ARBA00023242"/>
    </source>
</evidence>
<evidence type="ECO:0000256" key="2">
    <source>
        <dbReference type="ARBA" id="ARBA00004496"/>
    </source>
</evidence>
<protein>
    <recommendedName>
        <fullName evidence="11">Zinc-finger domain-containing protein</fullName>
    </recommendedName>
</protein>
<organism evidence="12">
    <name type="scientific">Fagus sylvatica</name>
    <name type="common">Beechnut</name>
    <dbReference type="NCBI Taxonomy" id="28930"/>
    <lineage>
        <taxon>Eukaryota</taxon>
        <taxon>Viridiplantae</taxon>
        <taxon>Streptophyta</taxon>
        <taxon>Embryophyta</taxon>
        <taxon>Tracheophyta</taxon>
        <taxon>Spermatophyta</taxon>
        <taxon>Magnoliopsida</taxon>
        <taxon>eudicotyledons</taxon>
        <taxon>Gunneridae</taxon>
        <taxon>Pentapetalae</taxon>
        <taxon>rosids</taxon>
        <taxon>fabids</taxon>
        <taxon>Fagales</taxon>
        <taxon>Fagaceae</taxon>
        <taxon>Fagus</taxon>
    </lineage>
</organism>
<evidence type="ECO:0000259" key="11">
    <source>
        <dbReference type="Pfam" id="PF10497"/>
    </source>
</evidence>
<gene>
    <name evidence="12" type="ORF">FSB_LOCUS9359</name>
</gene>
<proteinExistence type="predicted"/>
<dbReference type="AlphaFoldDB" id="A0A2N9ERN5"/>